<evidence type="ECO:0000256" key="1">
    <source>
        <dbReference type="ARBA" id="ARBA00008853"/>
    </source>
</evidence>
<proteinExistence type="inferred from homology"/>
<dbReference type="PRINTS" id="PR01790">
    <property type="entry name" value="SMP30FAMILY"/>
</dbReference>
<reference evidence="3 4" key="1">
    <citation type="submission" date="2021-03" db="EMBL/GenBank/DDBJ databases">
        <title>Actinomadura violae sp. nov., isolated from lichen in Thailand.</title>
        <authorList>
            <person name="Kanchanasin P."/>
            <person name="Saeng-In P."/>
            <person name="Phongsopitanun W."/>
            <person name="Yuki M."/>
            <person name="Kudo T."/>
            <person name="Ohkuma M."/>
            <person name="Tanasupawat S."/>
        </authorList>
    </citation>
    <scope>NUCLEOTIDE SEQUENCE [LARGE SCALE GENOMIC DNA]</scope>
    <source>
        <strain evidence="3 4">LCR2-06</strain>
    </source>
</reference>
<comment type="caution">
    <text evidence="3">The sequence shown here is derived from an EMBL/GenBank/DDBJ whole genome shotgun (WGS) entry which is preliminary data.</text>
</comment>
<dbReference type="PANTHER" id="PTHR10907">
    <property type="entry name" value="REGUCALCIN"/>
    <property type="match status" value="1"/>
</dbReference>
<dbReference type="PANTHER" id="PTHR10907:SF47">
    <property type="entry name" value="REGUCALCIN"/>
    <property type="match status" value="1"/>
</dbReference>
<accession>A0ABS3S8Y7</accession>
<organism evidence="3 4">
    <name type="scientific">Actinomadura violacea</name>
    <dbReference type="NCBI Taxonomy" id="2819934"/>
    <lineage>
        <taxon>Bacteria</taxon>
        <taxon>Bacillati</taxon>
        <taxon>Actinomycetota</taxon>
        <taxon>Actinomycetes</taxon>
        <taxon>Streptosporangiales</taxon>
        <taxon>Thermomonosporaceae</taxon>
        <taxon>Actinomadura</taxon>
    </lineage>
</organism>
<evidence type="ECO:0000313" key="3">
    <source>
        <dbReference type="EMBL" id="MBO2465336.1"/>
    </source>
</evidence>
<dbReference type="InterPro" id="IPR011042">
    <property type="entry name" value="6-blade_b-propeller_TolB-like"/>
</dbReference>
<sequence>MTWTVLDDAGPWELGEGLRATPGGFVAVDLLAGRLYRLDPTTLLISVPFPLGAVAPIQDSDGWIAAADTGIALLDGDGTVDWLARPEDGAATPMRMNDGTTDPSGRFWAGSMAFDGTPGAGSLYRVDDDGTVHTAMDGLTIPNGPAFTSDGRTMYLADSAHGVIYRVAVEPSSGEPGEREVFARVPDGSPDGMAVDTEGCLWSAVWGASAVHRYAPSGELLTVFRLPASQPTSVCLSPAPPHRVLVTTATHGLAAPGPADGRVLTAGTTVGGRPVVPFRLRRAGSPVR</sequence>
<dbReference type="Proteomes" id="UP000680206">
    <property type="component" value="Unassembled WGS sequence"/>
</dbReference>
<evidence type="ECO:0000313" key="4">
    <source>
        <dbReference type="Proteomes" id="UP000680206"/>
    </source>
</evidence>
<dbReference type="EMBL" id="JAGEPF010000045">
    <property type="protein sequence ID" value="MBO2465336.1"/>
    <property type="molecule type" value="Genomic_DNA"/>
</dbReference>
<gene>
    <name evidence="3" type="ORF">J4709_48025</name>
</gene>
<dbReference type="SUPFAM" id="SSF63829">
    <property type="entry name" value="Calcium-dependent phosphotriesterase"/>
    <property type="match status" value="1"/>
</dbReference>
<dbReference type="Gene3D" id="2.120.10.30">
    <property type="entry name" value="TolB, C-terminal domain"/>
    <property type="match status" value="1"/>
</dbReference>
<feature type="domain" description="SMP-30/Gluconolactonase/LRE-like region" evidence="2">
    <location>
        <begin position="14"/>
        <end position="249"/>
    </location>
</feature>
<dbReference type="InterPro" id="IPR013658">
    <property type="entry name" value="SGL"/>
</dbReference>
<evidence type="ECO:0000259" key="2">
    <source>
        <dbReference type="Pfam" id="PF08450"/>
    </source>
</evidence>
<keyword evidence="4" id="KW-1185">Reference proteome</keyword>
<name>A0ABS3S8Y7_9ACTN</name>
<protein>
    <submittedName>
        <fullName evidence="3">SMP-30/gluconolactonase/LRE family protein</fullName>
    </submittedName>
</protein>
<dbReference type="InterPro" id="IPR005511">
    <property type="entry name" value="SMP-30"/>
</dbReference>
<dbReference type="Pfam" id="PF08450">
    <property type="entry name" value="SGL"/>
    <property type="match status" value="1"/>
</dbReference>
<comment type="similarity">
    <text evidence="1">Belongs to the SMP-30/CGR1 family.</text>
</comment>
<dbReference type="RefSeq" id="WP_208252187.1">
    <property type="nucleotide sequence ID" value="NZ_JAGEPF010000045.1"/>
</dbReference>